<dbReference type="InterPro" id="IPR027417">
    <property type="entry name" value="P-loop_NTPase"/>
</dbReference>
<dbReference type="PANTHER" id="PTHR12172:SF0">
    <property type="entry name" value="CELL CYCLE CHECKPOINT PROTEIN RAD17"/>
    <property type="match status" value="1"/>
</dbReference>
<evidence type="ECO:0000256" key="4">
    <source>
        <dbReference type="ARBA" id="ARBA00022763"/>
    </source>
</evidence>
<dbReference type="OrthoDB" id="10265971at2759"/>
<keyword evidence="4" id="KW-0227">DNA damage</keyword>
<feature type="domain" description="Checkpoint protein RAD24-like helical bundle" evidence="9">
    <location>
        <begin position="287"/>
        <end position="409"/>
    </location>
</feature>
<dbReference type="InterPro" id="IPR004582">
    <property type="entry name" value="Checkpoint_prot_Rad17_Rad24"/>
</dbReference>
<keyword evidence="7" id="KW-0131">Cell cycle</keyword>
<evidence type="ECO:0000313" key="11">
    <source>
        <dbReference type="Proteomes" id="UP000095085"/>
    </source>
</evidence>
<dbReference type="CDD" id="cd02019">
    <property type="entry name" value="NK"/>
    <property type="match status" value="1"/>
</dbReference>
<dbReference type="GeneID" id="30993272"/>
<comment type="similarity">
    <text evidence="2">Belongs to the rad17/RAD24 family.</text>
</comment>
<evidence type="ECO:0000256" key="2">
    <source>
        <dbReference type="ARBA" id="ARBA00006168"/>
    </source>
</evidence>
<keyword evidence="11" id="KW-1185">Reference proteome</keyword>
<feature type="region of interest" description="Disordered" evidence="8">
    <location>
        <begin position="505"/>
        <end position="532"/>
    </location>
</feature>
<dbReference type="STRING" id="984485.A0A1E4RIL9"/>
<protein>
    <submittedName>
        <fullName evidence="10">Checkpoint protein Rad24</fullName>
    </submittedName>
</protein>
<evidence type="ECO:0000256" key="1">
    <source>
        <dbReference type="ARBA" id="ARBA00004123"/>
    </source>
</evidence>
<sequence>MNTNEQWCDKYSPLTSQELCLHPRKLKDVKKLLSDVINRENKQCRLIALTGPSGSSKSTTVKVLANELIKEKQIDSDIKFNSFINESENNDEKWIEYLDTIISTIPQPQQFSEFLQSCKYRIGSSLSVIIIEELPNVFHTETLKNFRQALSEWVYTSEEVELPPLVLCLTEVELDDTRRDYFNIENNLSLDTLLGREFLNSGKNSGKIEVIKFNPIAKTYAKKVMGSIIKQEQQSLNKLNKKQIDEFSNKIIETGDIRSIISNLQMWSKLQSINKAPNLMDDMFLRENQITLFHAIGKIIFSSSKYQNLQNEELSDYYSIESVIKNYSNNELLTLSILENYQIYNDLNYDIKIASDIVENLSLNDIMNNLDEGKEIGMRGTRSNLRKVGDTKHKTPMIKFPRQFKMMKEFNRTKNEIRNYQRWCNELRENFQTLNLVDGYYVPEIFNSFKYKYKYGRSKYDYNRLGGKFRKIFAQDTIPIEENEEEIGTELDQFQEDIQKRKMMNENTKEEEVLSEEIEDSEDDEFNDSLDGRQFDNLISQTQNKANNEEESDFEILDDPELDLLLSQRNKK</sequence>
<dbReference type="GO" id="GO:0033314">
    <property type="term" value="P:mitotic DNA replication checkpoint signaling"/>
    <property type="evidence" value="ECO:0007669"/>
    <property type="project" value="TreeGrafter"/>
</dbReference>
<dbReference type="SUPFAM" id="SSF52540">
    <property type="entry name" value="P-loop containing nucleoside triphosphate hydrolases"/>
    <property type="match status" value="1"/>
</dbReference>
<dbReference type="GO" id="GO:0003682">
    <property type="term" value="F:chromatin binding"/>
    <property type="evidence" value="ECO:0007669"/>
    <property type="project" value="TreeGrafter"/>
</dbReference>
<evidence type="ECO:0000256" key="7">
    <source>
        <dbReference type="ARBA" id="ARBA00023306"/>
    </source>
</evidence>
<dbReference type="RefSeq" id="XP_020076176.1">
    <property type="nucleotide sequence ID" value="XM_020218722.1"/>
</dbReference>
<evidence type="ECO:0000256" key="6">
    <source>
        <dbReference type="ARBA" id="ARBA00023242"/>
    </source>
</evidence>
<evidence type="ECO:0000256" key="3">
    <source>
        <dbReference type="ARBA" id="ARBA00022741"/>
    </source>
</evidence>
<dbReference type="Proteomes" id="UP000095085">
    <property type="component" value="Unassembled WGS sequence"/>
</dbReference>
<evidence type="ECO:0000259" key="9">
    <source>
        <dbReference type="Pfam" id="PF25812"/>
    </source>
</evidence>
<organism evidence="10 11">
    <name type="scientific">Hyphopichia burtonii NRRL Y-1933</name>
    <dbReference type="NCBI Taxonomy" id="984485"/>
    <lineage>
        <taxon>Eukaryota</taxon>
        <taxon>Fungi</taxon>
        <taxon>Dikarya</taxon>
        <taxon>Ascomycota</taxon>
        <taxon>Saccharomycotina</taxon>
        <taxon>Pichiomycetes</taxon>
        <taxon>Debaryomycetaceae</taxon>
        <taxon>Hyphopichia</taxon>
    </lineage>
</organism>
<comment type="subcellular location">
    <subcellularLocation>
        <location evidence="1">Nucleus</location>
    </subcellularLocation>
</comment>
<dbReference type="GO" id="GO:0003689">
    <property type="term" value="F:DNA clamp loader activity"/>
    <property type="evidence" value="ECO:0007669"/>
    <property type="project" value="EnsemblFungi"/>
</dbReference>
<dbReference type="EMBL" id="KV454541">
    <property type="protein sequence ID" value="ODV67109.1"/>
    <property type="molecule type" value="Genomic_DNA"/>
</dbReference>
<dbReference type="GO" id="GO:0005634">
    <property type="term" value="C:nucleus"/>
    <property type="evidence" value="ECO:0007669"/>
    <property type="project" value="UniProtKB-SubCell"/>
</dbReference>
<name>A0A1E4RIL9_9ASCO</name>
<dbReference type="GO" id="GO:0007131">
    <property type="term" value="P:reciprocal meiotic recombination"/>
    <property type="evidence" value="ECO:0007669"/>
    <property type="project" value="EnsemblFungi"/>
</dbReference>
<dbReference type="AlphaFoldDB" id="A0A1E4RIL9"/>
<dbReference type="GO" id="GO:0006289">
    <property type="term" value="P:nucleotide-excision repair"/>
    <property type="evidence" value="ECO:0007669"/>
    <property type="project" value="EnsemblFungi"/>
</dbReference>
<keyword evidence="6" id="KW-0539">Nucleus</keyword>
<dbReference type="GO" id="GO:0005524">
    <property type="term" value="F:ATP binding"/>
    <property type="evidence" value="ECO:0007669"/>
    <property type="project" value="UniProtKB-KW"/>
</dbReference>
<keyword evidence="5" id="KW-0067">ATP-binding</keyword>
<accession>A0A1E4RIL9</accession>
<dbReference type="Gene3D" id="3.40.50.300">
    <property type="entry name" value="P-loop containing nucleotide triphosphate hydrolases"/>
    <property type="match status" value="1"/>
</dbReference>
<evidence type="ECO:0000313" key="10">
    <source>
        <dbReference type="EMBL" id="ODV67109.1"/>
    </source>
</evidence>
<dbReference type="GO" id="GO:0031389">
    <property type="term" value="C:Rad17 RFC-like complex"/>
    <property type="evidence" value="ECO:0007669"/>
    <property type="project" value="EnsemblFungi"/>
</dbReference>
<dbReference type="InterPro" id="IPR057927">
    <property type="entry name" value="RAD24-like_helical"/>
</dbReference>
<evidence type="ECO:0000256" key="5">
    <source>
        <dbReference type="ARBA" id="ARBA00022840"/>
    </source>
</evidence>
<gene>
    <name evidence="10" type="ORF">HYPBUDRAFT_109731</name>
</gene>
<dbReference type="Pfam" id="PF03215">
    <property type="entry name" value="Rad17"/>
    <property type="match status" value="1"/>
</dbReference>
<feature type="compositionally biased region" description="Acidic residues" evidence="8">
    <location>
        <begin position="513"/>
        <end position="528"/>
    </location>
</feature>
<reference evidence="11" key="1">
    <citation type="submission" date="2016-05" db="EMBL/GenBank/DDBJ databases">
        <title>Comparative genomics of biotechnologically important yeasts.</title>
        <authorList>
            <consortium name="DOE Joint Genome Institute"/>
            <person name="Riley R."/>
            <person name="Haridas S."/>
            <person name="Wolfe K.H."/>
            <person name="Lopes M.R."/>
            <person name="Hittinger C.T."/>
            <person name="Goker M."/>
            <person name="Salamov A."/>
            <person name="Wisecaver J."/>
            <person name="Long T.M."/>
            <person name="Aerts A.L."/>
            <person name="Barry K."/>
            <person name="Choi C."/>
            <person name="Clum A."/>
            <person name="Coughlan A.Y."/>
            <person name="Deshpande S."/>
            <person name="Douglass A.P."/>
            <person name="Hanson S.J."/>
            <person name="Klenk H.-P."/>
            <person name="Labutti K."/>
            <person name="Lapidus A."/>
            <person name="Lindquist E."/>
            <person name="Lipzen A."/>
            <person name="Meier-Kolthoff J.P."/>
            <person name="Ohm R.A."/>
            <person name="Otillar R.P."/>
            <person name="Pangilinan J."/>
            <person name="Peng Y."/>
            <person name="Rokas A."/>
            <person name="Rosa C.A."/>
            <person name="Scheuner C."/>
            <person name="Sibirny A.A."/>
            <person name="Slot J.C."/>
            <person name="Stielow J.B."/>
            <person name="Sun H."/>
            <person name="Kurtzman C.P."/>
            <person name="Blackwell M."/>
            <person name="Grigoriev I.V."/>
            <person name="Jeffries T.W."/>
        </authorList>
    </citation>
    <scope>NUCLEOTIDE SEQUENCE [LARGE SCALE GENOMIC DNA]</scope>
    <source>
        <strain evidence="11">NRRL Y-1933</strain>
    </source>
</reference>
<dbReference type="Pfam" id="PF25812">
    <property type="entry name" value="RAD24_helical"/>
    <property type="match status" value="1"/>
</dbReference>
<proteinExistence type="inferred from homology"/>
<evidence type="ECO:0000256" key="8">
    <source>
        <dbReference type="SAM" id="MobiDB-lite"/>
    </source>
</evidence>
<dbReference type="GO" id="GO:0000077">
    <property type="term" value="P:DNA damage checkpoint signaling"/>
    <property type="evidence" value="ECO:0007669"/>
    <property type="project" value="EnsemblFungi"/>
</dbReference>
<keyword evidence="3" id="KW-0547">Nucleotide-binding</keyword>
<dbReference type="PANTHER" id="PTHR12172">
    <property type="entry name" value="CELL CYCLE CHECKPOINT PROTEIN RAD17"/>
    <property type="match status" value="1"/>
</dbReference>